<evidence type="ECO:0000313" key="3">
    <source>
        <dbReference type="EMBL" id="EKX38319.1"/>
    </source>
</evidence>
<dbReference type="KEGG" id="gtt:GUITHDRAFT_115468"/>
<reference evidence="4" key="3">
    <citation type="submission" date="2015-06" db="UniProtKB">
        <authorList>
            <consortium name="EnsemblProtists"/>
        </authorList>
    </citation>
    <scope>IDENTIFICATION</scope>
</reference>
<keyword evidence="1" id="KW-0812">Transmembrane</keyword>
<feature type="transmembrane region" description="Helical" evidence="1">
    <location>
        <begin position="129"/>
        <end position="151"/>
    </location>
</feature>
<dbReference type="AlphaFoldDB" id="L1IR25"/>
<dbReference type="HOGENOM" id="CLU_1032262_0_0_1"/>
<name>L1IR25_GUITC</name>
<organism evidence="3">
    <name type="scientific">Guillardia theta (strain CCMP2712)</name>
    <name type="common">Cryptophyte</name>
    <dbReference type="NCBI Taxonomy" id="905079"/>
    <lineage>
        <taxon>Eukaryota</taxon>
        <taxon>Cryptophyceae</taxon>
        <taxon>Pyrenomonadales</taxon>
        <taxon>Geminigeraceae</taxon>
        <taxon>Guillardia</taxon>
    </lineage>
</organism>
<dbReference type="EMBL" id="JH993049">
    <property type="protein sequence ID" value="EKX38319.1"/>
    <property type="molecule type" value="Genomic_DNA"/>
</dbReference>
<reference evidence="3 5" key="1">
    <citation type="journal article" date="2012" name="Nature">
        <title>Algal genomes reveal evolutionary mosaicism and the fate of nucleomorphs.</title>
        <authorList>
            <consortium name="DOE Joint Genome Institute"/>
            <person name="Curtis B.A."/>
            <person name="Tanifuji G."/>
            <person name="Burki F."/>
            <person name="Gruber A."/>
            <person name="Irimia M."/>
            <person name="Maruyama S."/>
            <person name="Arias M.C."/>
            <person name="Ball S.G."/>
            <person name="Gile G.H."/>
            <person name="Hirakawa Y."/>
            <person name="Hopkins J.F."/>
            <person name="Kuo A."/>
            <person name="Rensing S.A."/>
            <person name="Schmutz J."/>
            <person name="Symeonidi A."/>
            <person name="Elias M."/>
            <person name="Eveleigh R.J."/>
            <person name="Herman E.K."/>
            <person name="Klute M.J."/>
            <person name="Nakayama T."/>
            <person name="Obornik M."/>
            <person name="Reyes-Prieto A."/>
            <person name="Armbrust E.V."/>
            <person name="Aves S.J."/>
            <person name="Beiko R.G."/>
            <person name="Coutinho P."/>
            <person name="Dacks J.B."/>
            <person name="Durnford D.G."/>
            <person name="Fast N.M."/>
            <person name="Green B.R."/>
            <person name="Grisdale C.J."/>
            <person name="Hempel F."/>
            <person name="Henrissat B."/>
            <person name="Hoppner M.P."/>
            <person name="Ishida K."/>
            <person name="Kim E."/>
            <person name="Koreny L."/>
            <person name="Kroth P.G."/>
            <person name="Liu Y."/>
            <person name="Malik S.B."/>
            <person name="Maier U.G."/>
            <person name="McRose D."/>
            <person name="Mock T."/>
            <person name="Neilson J.A."/>
            <person name="Onodera N.T."/>
            <person name="Poole A.M."/>
            <person name="Pritham E.J."/>
            <person name="Richards T.A."/>
            <person name="Rocap G."/>
            <person name="Roy S.W."/>
            <person name="Sarai C."/>
            <person name="Schaack S."/>
            <person name="Shirato S."/>
            <person name="Slamovits C.H."/>
            <person name="Spencer D.F."/>
            <person name="Suzuki S."/>
            <person name="Worden A.Z."/>
            <person name="Zauner S."/>
            <person name="Barry K."/>
            <person name="Bell C."/>
            <person name="Bharti A.K."/>
            <person name="Crow J.A."/>
            <person name="Grimwood J."/>
            <person name="Kramer R."/>
            <person name="Lindquist E."/>
            <person name="Lucas S."/>
            <person name="Salamov A."/>
            <person name="McFadden G.I."/>
            <person name="Lane C.E."/>
            <person name="Keeling P.J."/>
            <person name="Gray M.W."/>
            <person name="Grigoriev I.V."/>
            <person name="Archibald J.M."/>
        </authorList>
    </citation>
    <scope>NUCLEOTIDE SEQUENCE</scope>
    <source>
        <strain evidence="3 5">CCMP2712</strain>
    </source>
</reference>
<feature type="transmembrane region" description="Helical" evidence="1">
    <location>
        <begin position="188"/>
        <end position="213"/>
    </location>
</feature>
<keyword evidence="1" id="KW-0472">Membrane</keyword>
<dbReference type="OrthoDB" id="45797at2759"/>
<reference evidence="5" key="2">
    <citation type="submission" date="2012-11" db="EMBL/GenBank/DDBJ databases">
        <authorList>
            <person name="Kuo A."/>
            <person name="Curtis B.A."/>
            <person name="Tanifuji G."/>
            <person name="Burki F."/>
            <person name="Gruber A."/>
            <person name="Irimia M."/>
            <person name="Maruyama S."/>
            <person name="Arias M.C."/>
            <person name="Ball S.G."/>
            <person name="Gile G.H."/>
            <person name="Hirakawa Y."/>
            <person name="Hopkins J.F."/>
            <person name="Rensing S.A."/>
            <person name="Schmutz J."/>
            <person name="Symeonidi A."/>
            <person name="Elias M."/>
            <person name="Eveleigh R.J."/>
            <person name="Herman E.K."/>
            <person name="Klute M.J."/>
            <person name="Nakayama T."/>
            <person name="Obornik M."/>
            <person name="Reyes-Prieto A."/>
            <person name="Armbrust E.V."/>
            <person name="Aves S.J."/>
            <person name="Beiko R.G."/>
            <person name="Coutinho P."/>
            <person name="Dacks J.B."/>
            <person name="Durnford D.G."/>
            <person name="Fast N.M."/>
            <person name="Green B.R."/>
            <person name="Grisdale C."/>
            <person name="Hempe F."/>
            <person name="Henrissat B."/>
            <person name="Hoppner M.P."/>
            <person name="Ishida K.-I."/>
            <person name="Kim E."/>
            <person name="Koreny L."/>
            <person name="Kroth P.G."/>
            <person name="Liu Y."/>
            <person name="Malik S.-B."/>
            <person name="Maier U.G."/>
            <person name="McRose D."/>
            <person name="Mock T."/>
            <person name="Neilson J.A."/>
            <person name="Onodera N.T."/>
            <person name="Poole A.M."/>
            <person name="Pritham E.J."/>
            <person name="Richards T.A."/>
            <person name="Rocap G."/>
            <person name="Roy S.W."/>
            <person name="Sarai C."/>
            <person name="Schaack S."/>
            <person name="Shirato S."/>
            <person name="Slamovits C.H."/>
            <person name="Spencer D.F."/>
            <person name="Suzuki S."/>
            <person name="Worden A.Z."/>
            <person name="Zauner S."/>
            <person name="Barry K."/>
            <person name="Bell C."/>
            <person name="Bharti A.K."/>
            <person name="Crow J.A."/>
            <person name="Grimwood J."/>
            <person name="Kramer R."/>
            <person name="Lindquist E."/>
            <person name="Lucas S."/>
            <person name="Salamov A."/>
            <person name="McFadden G.I."/>
            <person name="Lane C.E."/>
            <person name="Keeling P.J."/>
            <person name="Gray M.W."/>
            <person name="Grigoriev I.V."/>
            <person name="Archibald J.M."/>
        </authorList>
    </citation>
    <scope>NUCLEOTIDE SEQUENCE</scope>
    <source>
        <strain evidence="5">CCMP2712</strain>
    </source>
</reference>
<dbReference type="PaxDb" id="55529-EKX38319"/>
<evidence type="ECO:0000256" key="1">
    <source>
        <dbReference type="SAM" id="Phobius"/>
    </source>
</evidence>
<keyword evidence="5" id="KW-1185">Reference proteome</keyword>
<accession>L1IR25</accession>
<feature type="transmembrane region" description="Helical" evidence="1">
    <location>
        <begin position="76"/>
        <end position="95"/>
    </location>
</feature>
<dbReference type="PANTHER" id="PTHR34289:SF8">
    <property type="entry name" value="DUF819 DOMAIN-CONTAINING PROTEIN"/>
    <property type="match status" value="1"/>
</dbReference>
<feature type="chain" id="PRO_5008770382" evidence="2">
    <location>
        <begin position="33"/>
        <end position="270"/>
    </location>
</feature>
<dbReference type="EnsemblProtists" id="EKX38319">
    <property type="protein sequence ID" value="EKX38319"/>
    <property type="gene ID" value="GUITHDRAFT_115468"/>
</dbReference>
<feature type="transmembrane region" description="Helical" evidence="1">
    <location>
        <begin position="48"/>
        <end position="64"/>
    </location>
</feature>
<feature type="transmembrane region" description="Helical" evidence="1">
    <location>
        <begin position="101"/>
        <end position="117"/>
    </location>
</feature>
<dbReference type="Proteomes" id="UP000011087">
    <property type="component" value="Unassembled WGS sequence"/>
</dbReference>
<dbReference type="InterPro" id="IPR008537">
    <property type="entry name" value="DUF819"/>
</dbReference>
<evidence type="ECO:0000256" key="2">
    <source>
        <dbReference type="SAM" id="SignalP"/>
    </source>
</evidence>
<dbReference type="PANTHER" id="PTHR34289">
    <property type="entry name" value="PROTEIN, PUTATIVE (DUF819)-RELATED"/>
    <property type="match status" value="1"/>
</dbReference>
<dbReference type="GeneID" id="17295143"/>
<protein>
    <submittedName>
        <fullName evidence="3 4">Uncharacterized protein</fullName>
    </submittedName>
</protein>
<proteinExistence type="predicted"/>
<dbReference type="RefSeq" id="XP_005825299.1">
    <property type="nucleotide sequence ID" value="XM_005825242.1"/>
</dbReference>
<evidence type="ECO:0000313" key="5">
    <source>
        <dbReference type="Proteomes" id="UP000011087"/>
    </source>
</evidence>
<keyword evidence="2" id="KW-0732">Signal</keyword>
<evidence type="ECO:0000313" key="4">
    <source>
        <dbReference type="EnsemblProtists" id="EKX38319"/>
    </source>
</evidence>
<dbReference type="Pfam" id="PF05684">
    <property type="entry name" value="DUF819"/>
    <property type="match status" value="1"/>
</dbReference>
<gene>
    <name evidence="3" type="ORF">GUITHDRAFT_115468</name>
</gene>
<feature type="signal peptide" evidence="2">
    <location>
        <begin position="1"/>
        <end position="32"/>
    </location>
</feature>
<keyword evidence="1" id="KW-1133">Transmembrane helix</keyword>
<sequence length="270" mass="28319">MRPLRGGRGRRVAVLLPVLIAVLLVPLKASFASSLGHASLVSPHDDWAMWTAMLACACVGLRAEKTRVGAALSSPLVTMFISLILVNCGVLPTSAPAYNTVNKFLVPLAVPLLLFSADLRKVMKDTGSLLLAFFIGAFATLASTVLAAAVFPMNGVEGAWKIAAALCSRHIGGAINYVAVADVLEAPAAVVTAGIAADNLVVAVYFIAIFAMANSAGSTNDKNVVENNVEEEGSASFTIVDVSSGEELLRSRTKVLKLRGKPWRSQRESA</sequence>
<dbReference type="eggNOG" id="ENOG502QQM4">
    <property type="taxonomic scope" value="Eukaryota"/>
</dbReference>